<evidence type="ECO:0000313" key="1">
    <source>
        <dbReference type="EMBL" id="VFU44565.1"/>
    </source>
</evidence>
<reference evidence="1" key="1">
    <citation type="submission" date="2019-03" db="EMBL/GenBank/DDBJ databases">
        <authorList>
            <person name="Mank J."/>
            <person name="Almeida P."/>
        </authorList>
    </citation>
    <scope>NUCLEOTIDE SEQUENCE</scope>
    <source>
        <strain evidence="1">78183</strain>
    </source>
</reference>
<name>A0A6N2LUH0_SALVM</name>
<dbReference type="EMBL" id="CAADRP010001604">
    <property type="protein sequence ID" value="VFU44565.1"/>
    <property type="molecule type" value="Genomic_DNA"/>
</dbReference>
<sequence length="117" mass="13081">MGKNVSNAKTFLEKRFEGQISGENIETGKLVTLYFLAQVEFFPVLTPIEILVLLSNMETSASNVELQLHQHFISYSLSNATANAVLAERNIKDHCQKSQSVFTSTLMRSSGIEKKNQ</sequence>
<proteinExistence type="predicted"/>
<dbReference type="AlphaFoldDB" id="A0A6N2LUH0"/>
<organism evidence="1">
    <name type="scientific">Salix viminalis</name>
    <name type="common">Common osier</name>
    <name type="synonym">Basket willow</name>
    <dbReference type="NCBI Taxonomy" id="40686"/>
    <lineage>
        <taxon>Eukaryota</taxon>
        <taxon>Viridiplantae</taxon>
        <taxon>Streptophyta</taxon>
        <taxon>Embryophyta</taxon>
        <taxon>Tracheophyta</taxon>
        <taxon>Spermatophyta</taxon>
        <taxon>Magnoliopsida</taxon>
        <taxon>eudicotyledons</taxon>
        <taxon>Gunneridae</taxon>
        <taxon>Pentapetalae</taxon>
        <taxon>rosids</taxon>
        <taxon>fabids</taxon>
        <taxon>Malpighiales</taxon>
        <taxon>Salicaceae</taxon>
        <taxon>Saliceae</taxon>
        <taxon>Salix</taxon>
    </lineage>
</organism>
<gene>
    <name evidence="1" type="ORF">SVIM_LOCUS274501</name>
</gene>
<protein>
    <submittedName>
        <fullName evidence="1">Uncharacterized protein</fullName>
    </submittedName>
</protein>
<accession>A0A6N2LUH0</accession>